<reference evidence="2 3" key="1">
    <citation type="journal article" date="2018" name="Mol. Ecol.">
        <title>The obligate alkalophilic soda-lake fungus Sodiomyces alkalinus has shifted to a protein diet.</title>
        <authorList>
            <person name="Grum-Grzhimaylo A.A."/>
            <person name="Falkoski D.L."/>
            <person name="van den Heuvel J."/>
            <person name="Valero-Jimenez C.A."/>
            <person name="Min B."/>
            <person name="Choi I.G."/>
            <person name="Lipzen A."/>
            <person name="Daum C.G."/>
            <person name="Aanen D.K."/>
            <person name="Tsang A."/>
            <person name="Henrissat B."/>
            <person name="Bilanenko E.N."/>
            <person name="de Vries R.P."/>
            <person name="van Kan J.A.L."/>
            <person name="Grigoriev I.V."/>
            <person name="Debets A.J.M."/>
        </authorList>
    </citation>
    <scope>NUCLEOTIDE SEQUENCE [LARGE SCALE GENOMIC DNA]</scope>
    <source>
        <strain evidence="2 3">F11</strain>
    </source>
</reference>
<evidence type="ECO:0000313" key="3">
    <source>
        <dbReference type="Proteomes" id="UP000272025"/>
    </source>
</evidence>
<feature type="signal peptide" evidence="1">
    <location>
        <begin position="1"/>
        <end position="20"/>
    </location>
</feature>
<gene>
    <name evidence="2" type="ORF">SODALDRAFT_334148</name>
</gene>
<organism evidence="2 3">
    <name type="scientific">Sodiomyces alkalinus (strain CBS 110278 / VKM F-3762 / F11)</name>
    <name type="common">Alkaliphilic filamentous fungus</name>
    <dbReference type="NCBI Taxonomy" id="1314773"/>
    <lineage>
        <taxon>Eukaryota</taxon>
        <taxon>Fungi</taxon>
        <taxon>Dikarya</taxon>
        <taxon>Ascomycota</taxon>
        <taxon>Pezizomycotina</taxon>
        <taxon>Sordariomycetes</taxon>
        <taxon>Hypocreomycetidae</taxon>
        <taxon>Glomerellales</taxon>
        <taxon>Plectosphaerellaceae</taxon>
        <taxon>Sodiomyces</taxon>
    </lineage>
</organism>
<dbReference type="Proteomes" id="UP000272025">
    <property type="component" value="Unassembled WGS sequence"/>
</dbReference>
<evidence type="ECO:0008006" key="4">
    <source>
        <dbReference type="Google" id="ProtNLM"/>
    </source>
</evidence>
<feature type="chain" id="PRO_5017998226" description="Secreted protein" evidence="1">
    <location>
        <begin position="21"/>
        <end position="73"/>
    </location>
</feature>
<keyword evidence="3" id="KW-1185">Reference proteome</keyword>
<dbReference type="EMBL" id="ML119057">
    <property type="protein sequence ID" value="ROT37080.1"/>
    <property type="molecule type" value="Genomic_DNA"/>
</dbReference>
<evidence type="ECO:0000256" key="1">
    <source>
        <dbReference type="SAM" id="SignalP"/>
    </source>
</evidence>
<name>A0A3N2PRI4_SODAK</name>
<sequence>MEQAFLLALVSVMSLPGKLCKLAVPPSAFLRRTLFIFFFPFFIRPRDSFNQTLTGLLITGLLDDPNILRFPTT</sequence>
<dbReference type="RefSeq" id="XP_028464886.1">
    <property type="nucleotide sequence ID" value="XM_028612136.1"/>
</dbReference>
<dbReference type="GeneID" id="39580614"/>
<accession>A0A3N2PRI4</accession>
<keyword evidence="1" id="KW-0732">Signal</keyword>
<proteinExistence type="predicted"/>
<feature type="non-terminal residue" evidence="2">
    <location>
        <position position="73"/>
    </location>
</feature>
<evidence type="ECO:0000313" key="2">
    <source>
        <dbReference type="EMBL" id="ROT37080.1"/>
    </source>
</evidence>
<dbReference type="AlphaFoldDB" id="A0A3N2PRI4"/>
<protein>
    <recommendedName>
        <fullName evidence="4">Secreted protein</fullName>
    </recommendedName>
</protein>